<organism evidence="2 3">
    <name type="scientific">Curvularia clavata</name>
    <dbReference type="NCBI Taxonomy" id="95742"/>
    <lineage>
        <taxon>Eukaryota</taxon>
        <taxon>Fungi</taxon>
        <taxon>Dikarya</taxon>
        <taxon>Ascomycota</taxon>
        <taxon>Pezizomycotina</taxon>
        <taxon>Dothideomycetes</taxon>
        <taxon>Pleosporomycetidae</taxon>
        <taxon>Pleosporales</taxon>
        <taxon>Pleosporineae</taxon>
        <taxon>Pleosporaceae</taxon>
        <taxon>Curvularia</taxon>
    </lineage>
</organism>
<evidence type="ECO:0000313" key="3">
    <source>
        <dbReference type="Proteomes" id="UP001056012"/>
    </source>
</evidence>
<evidence type="ECO:0000313" key="2">
    <source>
        <dbReference type="EMBL" id="USP77792.1"/>
    </source>
</evidence>
<protein>
    <submittedName>
        <fullName evidence="2">Uncharacterized protein</fullName>
    </submittedName>
</protein>
<keyword evidence="3" id="KW-1185">Reference proteome</keyword>
<dbReference type="AlphaFoldDB" id="A0A9Q8Z902"/>
<accession>A0A9Q8Z902</accession>
<dbReference type="Proteomes" id="UP001056012">
    <property type="component" value="Chromosome 3"/>
</dbReference>
<dbReference type="EMBL" id="CP089276">
    <property type="protein sequence ID" value="USP77792.1"/>
    <property type="molecule type" value="Genomic_DNA"/>
</dbReference>
<dbReference type="VEuPathDB" id="FungiDB:yc1106_05066"/>
<feature type="region of interest" description="Disordered" evidence="1">
    <location>
        <begin position="789"/>
        <end position="816"/>
    </location>
</feature>
<feature type="region of interest" description="Disordered" evidence="1">
    <location>
        <begin position="613"/>
        <end position="632"/>
    </location>
</feature>
<evidence type="ECO:0000256" key="1">
    <source>
        <dbReference type="SAM" id="MobiDB-lite"/>
    </source>
</evidence>
<name>A0A9Q8Z902_CURCL</name>
<proteinExistence type="predicted"/>
<feature type="compositionally biased region" description="Basic and acidic residues" evidence="1">
    <location>
        <begin position="789"/>
        <end position="799"/>
    </location>
</feature>
<sequence>MQKISQKSLAALICPSAPFLAPRLLRTAVPAAVTTLPCPPSTCIQRATYATAKQGLVRKISPRKGKKLPPISEDEAKIARLLHQFRNACEARNVELIMELYPALISQNVLNSFDTRRITQALHVRIRSEHIPNKRSAFFPFVEQVVSDLRKGRLEPHHYAFVHIFGIHKECSRWNDGYELWQWLVQQDDRYVSQAAYGAAIELMAYGGIMRLPELEELYAEGLKRFPGTFAEYHLSPDAIIPDRSQLTTIAGIPTLLLQGILTARILARDWKRAYLALDTALRIFPTQTPSRYFELFMTERPINEGYTAFMIACRAGICLRPTHVTALLTKLRAAMAASRSMADRMMLLRAIANAVYGYLEAGGQIESIHVSSFLRSFELILPEPMAGEDYVGEAAKMRTLLVVAAHEIVSDLIRAGMPLHIQPFEALISISGKLRVPNLLVNTLEDIQTAELELGDIGTRSVITSAGLIKNKELIEEYWQRIVANAEKNSRLISFEDWITFTKACRRADHADYFRSQLLKLPHAITESTERIIIQQIDLPETPSKIPGSYQSMALEQLQSEMSLLKGQTKNIEAAVMSGQPLDLRANPFYMHLDSEYPPLATEEDLKSLYDEFTTDPHQPPPPPPADGKPIPAAVSPTGIPLDELRFRNWVAIHEMMDSAETYESDLQRALDAAIKSGQPLKGTPEVLRLHKEESKSHTRTELGKRIRELRTASPLARNLVRKVDSTVPEKTDKVETQVKLRKHITKDEGERVVQTGKGAPRIVYYVGLESNHDVPAVFKRHAKIRKEKVQNGNKEDVQVEQGSSGTEDQTFSSP</sequence>
<feature type="compositionally biased region" description="Pro residues" evidence="1">
    <location>
        <begin position="619"/>
        <end position="628"/>
    </location>
</feature>
<feature type="compositionally biased region" description="Polar residues" evidence="1">
    <location>
        <begin position="802"/>
        <end position="816"/>
    </location>
</feature>
<dbReference type="OrthoDB" id="185373at2759"/>
<gene>
    <name evidence="2" type="ORF">yc1106_05066</name>
</gene>
<reference evidence="2" key="1">
    <citation type="submission" date="2021-12" db="EMBL/GenBank/DDBJ databases">
        <title>Curvularia clavata genome.</title>
        <authorList>
            <person name="Cao Y."/>
        </authorList>
    </citation>
    <scope>NUCLEOTIDE SEQUENCE</scope>
    <source>
        <strain evidence="2">Yc1106</strain>
    </source>
</reference>